<keyword evidence="3" id="KW-1185">Reference proteome</keyword>
<gene>
    <name evidence="2" type="ORF">ACFSBH_19255</name>
</gene>
<dbReference type="PANTHER" id="PTHR33930:SF8">
    <property type="entry name" value="4-CARBOXYMUCONOLACTONE DECARBOXYLASE"/>
    <property type="match status" value="1"/>
</dbReference>
<dbReference type="Pfam" id="PF02627">
    <property type="entry name" value="CMD"/>
    <property type="match status" value="2"/>
</dbReference>
<dbReference type="RefSeq" id="WP_379599217.1">
    <property type="nucleotide sequence ID" value="NZ_JBHUDE010000162.1"/>
</dbReference>
<evidence type="ECO:0000313" key="3">
    <source>
        <dbReference type="Proteomes" id="UP001597221"/>
    </source>
</evidence>
<dbReference type="EMBL" id="JBHUDE010000162">
    <property type="protein sequence ID" value="MFD1609759.1"/>
    <property type="molecule type" value="Genomic_DNA"/>
</dbReference>
<evidence type="ECO:0000313" key="2">
    <source>
        <dbReference type="EMBL" id="MFD1609759.1"/>
    </source>
</evidence>
<dbReference type="Proteomes" id="UP001597221">
    <property type="component" value="Unassembled WGS sequence"/>
</dbReference>
<dbReference type="InterPro" id="IPR029032">
    <property type="entry name" value="AhpD-like"/>
</dbReference>
<reference evidence="3" key="1">
    <citation type="journal article" date="2019" name="Int. J. Syst. Evol. Microbiol.">
        <title>The Global Catalogue of Microorganisms (GCM) 10K type strain sequencing project: providing services to taxonomists for standard genome sequencing and annotation.</title>
        <authorList>
            <consortium name="The Broad Institute Genomics Platform"/>
            <consortium name="The Broad Institute Genome Sequencing Center for Infectious Disease"/>
            <person name="Wu L."/>
            <person name="Ma J."/>
        </authorList>
    </citation>
    <scope>NUCLEOTIDE SEQUENCE [LARGE SCALE GENOMIC DNA]</scope>
    <source>
        <strain evidence="3">CGMCC 1.12376</strain>
    </source>
</reference>
<accession>A0ABW4HVR5</accession>
<proteinExistence type="predicted"/>
<dbReference type="InterPro" id="IPR004675">
    <property type="entry name" value="AhpD_core"/>
</dbReference>
<dbReference type="SUPFAM" id="SSF69118">
    <property type="entry name" value="AhpD-like"/>
    <property type="match status" value="2"/>
</dbReference>
<dbReference type="NCBIfam" id="TIGR00778">
    <property type="entry name" value="ahpD_dom"/>
    <property type="match status" value="2"/>
</dbReference>
<evidence type="ECO:0000259" key="1">
    <source>
        <dbReference type="Pfam" id="PF02627"/>
    </source>
</evidence>
<feature type="domain" description="Carboxymuconolactone decarboxylase-like" evidence="1">
    <location>
        <begin position="130"/>
        <end position="208"/>
    </location>
</feature>
<dbReference type="PANTHER" id="PTHR33930">
    <property type="entry name" value="ALKYL HYDROPEROXIDE REDUCTASE AHPD"/>
    <property type="match status" value="1"/>
</dbReference>
<sequence>MSNLYAKENMKHLGHLKELAPEQLKAFNEFNAAVFKEGALSKKEKEIIAVAVTQVTQCPYCIDAHTKAAKKEGATLEELTEAAFVTAAIEAGGVVTHGTHVHQAKNQDASDVLYSRSNLKSLGQLAKYAPEGFKGYQAFSAASVKAGKLSTKFKEIIAVAVANATQCPYCIDVHTKNADKEGATSEELAEAIMVSSAICAGGAYAHMANMIQSYQE</sequence>
<comment type="caution">
    <text evidence="2">The sequence shown here is derived from an EMBL/GenBank/DDBJ whole genome shotgun (WGS) entry which is preliminary data.</text>
</comment>
<name>A0ABW4HVR5_9BACI</name>
<dbReference type="Gene3D" id="1.20.1290.10">
    <property type="entry name" value="AhpD-like"/>
    <property type="match status" value="2"/>
</dbReference>
<feature type="domain" description="Carboxymuconolactone decarboxylase-like" evidence="1">
    <location>
        <begin position="21"/>
        <end position="98"/>
    </location>
</feature>
<dbReference type="InterPro" id="IPR003779">
    <property type="entry name" value="CMD-like"/>
</dbReference>
<organism evidence="2 3">
    <name type="scientific">Oceanobacillus luteolus</name>
    <dbReference type="NCBI Taxonomy" id="1274358"/>
    <lineage>
        <taxon>Bacteria</taxon>
        <taxon>Bacillati</taxon>
        <taxon>Bacillota</taxon>
        <taxon>Bacilli</taxon>
        <taxon>Bacillales</taxon>
        <taxon>Bacillaceae</taxon>
        <taxon>Oceanobacillus</taxon>
    </lineage>
</organism>
<protein>
    <submittedName>
        <fullName evidence="2">Carboxymuconolactone decarboxylase family protein</fullName>
    </submittedName>
</protein>